<protein>
    <submittedName>
        <fullName evidence="8">Nitrate/nitrite sensor protein NarQ</fullName>
    </submittedName>
</protein>
<dbReference type="GO" id="GO:0016301">
    <property type="term" value="F:kinase activity"/>
    <property type="evidence" value="ECO:0007669"/>
    <property type="project" value="UniProtKB-KW"/>
</dbReference>
<evidence type="ECO:0000256" key="5">
    <source>
        <dbReference type="SAM" id="Phobius"/>
    </source>
</evidence>
<organism evidence="8">
    <name type="scientific">Arthrobacter saudimassiliensis</name>
    <dbReference type="NCBI Taxonomy" id="1461584"/>
    <lineage>
        <taxon>Bacteria</taxon>
        <taxon>Bacillati</taxon>
        <taxon>Actinomycetota</taxon>
        <taxon>Actinomycetes</taxon>
        <taxon>Micrococcales</taxon>
        <taxon>Micrococcaceae</taxon>
        <taxon>Arthrobacter</taxon>
    </lineage>
</organism>
<dbReference type="PANTHER" id="PTHR24421:SF61">
    <property type="entry name" value="OXYGEN SENSOR HISTIDINE KINASE NREB"/>
    <property type="match status" value="1"/>
</dbReference>
<keyword evidence="5" id="KW-0472">Membrane</keyword>
<dbReference type="GO" id="GO:0000160">
    <property type="term" value="P:phosphorelay signal transduction system"/>
    <property type="evidence" value="ECO:0007669"/>
    <property type="project" value="UniProtKB-KW"/>
</dbReference>
<feature type="transmembrane region" description="Helical" evidence="5">
    <location>
        <begin position="179"/>
        <end position="203"/>
    </location>
</feature>
<evidence type="ECO:0000313" key="8">
    <source>
        <dbReference type="EMBL" id="CEA08914.1"/>
    </source>
</evidence>
<keyword evidence="5" id="KW-1133">Transmembrane helix</keyword>
<evidence type="ECO:0000259" key="7">
    <source>
        <dbReference type="Pfam" id="PF04024"/>
    </source>
</evidence>
<feature type="domain" description="Histidine kinase/HSP90-like ATPase" evidence="6">
    <location>
        <begin position="308"/>
        <end position="397"/>
    </location>
</feature>
<keyword evidence="3" id="KW-0902">Two-component regulatory system</keyword>
<feature type="transmembrane region" description="Helical" evidence="5">
    <location>
        <begin position="89"/>
        <end position="109"/>
    </location>
</feature>
<reference evidence="8" key="1">
    <citation type="submission" date="2014-07" db="EMBL/GenBank/DDBJ databases">
        <authorList>
            <person name="Urmite Genomes Urmite Genomes"/>
        </authorList>
    </citation>
    <scope>NUCLEOTIDE SEQUENCE</scope>
    <source>
        <strain evidence="8">11W110_air</strain>
    </source>
</reference>
<dbReference type="EMBL" id="LN483071">
    <property type="protein sequence ID" value="CEA08914.1"/>
    <property type="molecule type" value="Genomic_DNA"/>
</dbReference>
<evidence type="ECO:0000256" key="1">
    <source>
        <dbReference type="ARBA" id="ARBA00022679"/>
    </source>
</evidence>
<dbReference type="InterPro" id="IPR036890">
    <property type="entry name" value="HATPase_C_sf"/>
</dbReference>
<keyword evidence="1" id="KW-0808">Transferase</keyword>
<dbReference type="PATRIC" id="fig|1461584.3.peg.2250"/>
<dbReference type="Gene3D" id="3.30.565.10">
    <property type="entry name" value="Histidine kinase-like ATPase, C-terminal domain"/>
    <property type="match status" value="1"/>
</dbReference>
<evidence type="ECO:0000256" key="3">
    <source>
        <dbReference type="ARBA" id="ARBA00023012"/>
    </source>
</evidence>
<name>A0A078MRK3_9MICC</name>
<dbReference type="Pfam" id="PF02518">
    <property type="entry name" value="HATPase_c"/>
    <property type="match status" value="1"/>
</dbReference>
<evidence type="ECO:0000256" key="2">
    <source>
        <dbReference type="ARBA" id="ARBA00022777"/>
    </source>
</evidence>
<keyword evidence="5" id="KW-0812">Transmembrane</keyword>
<keyword evidence="2" id="KW-0418">Kinase</keyword>
<feature type="transmembrane region" description="Helical" evidence="5">
    <location>
        <begin position="21"/>
        <end position="42"/>
    </location>
</feature>
<dbReference type="PANTHER" id="PTHR24421">
    <property type="entry name" value="NITRATE/NITRITE SENSOR PROTEIN NARX-RELATED"/>
    <property type="match status" value="1"/>
</dbReference>
<feature type="compositionally biased region" description="Low complexity" evidence="4">
    <location>
        <begin position="419"/>
        <end position="429"/>
    </location>
</feature>
<dbReference type="InterPro" id="IPR007168">
    <property type="entry name" value="Phageshock_PspC_N"/>
</dbReference>
<feature type="transmembrane region" description="Helical" evidence="5">
    <location>
        <begin position="115"/>
        <end position="133"/>
    </location>
</feature>
<accession>A0A078MRK3</accession>
<evidence type="ECO:0000256" key="4">
    <source>
        <dbReference type="SAM" id="MobiDB-lite"/>
    </source>
</evidence>
<gene>
    <name evidence="8" type="ORF">BN1051_02274</name>
</gene>
<dbReference type="InterPro" id="IPR050482">
    <property type="entry name" value="Sensor_HK_TwoCompSys"/>
</dbReference>
<sequence>MAGVCAGLAAHLGWDPGLVRAGMAALTLAGGAGAVLYAWLWVNVPTAEESAAGAGRNPRSVAENFARYLQQAGGGSAGGRAAVLGNRDVLVGAALLLLAAAVVAGRFGVGIDLGMLIPVAAVAGGAVLAWSQVDASRRAELVQGAGGNRAAGLVRLLLGLLLAIFGLLLIVAGSMTWDVLAAGMLASLAVVAGAALVLAPWAVKYWRELQRERSGRIREAERAEIAAHLHDSVLQTLALIQNRAGSEAEVARLARAQERELRQWLYADRSRTAGRLADVLGTIAAEVEDAYGHPVELVAVGEEAPGTDTGALAQAARAALLNAAQHAGGPISVYLECGPETLEVFIRDRGAGFDPDTVPEDRLGVRESIMGRMRRHGGQARIRSGAEGTEVHLSQPVTAPSPDPGGDQPPSDPGHGRRPAAAAADGGKPPQRRPAGRFRTGTTTEDK</sequence>
<dbReference type="SUPFAM" id="SSF55874">
    <property type="entry name" value="ATPase domain of HSP90 chaperone/DNA topoisomerase II/histidine kinase"/>
    <property type="match status" value="1"/>
</dbReference>
<dbReference type="InterPro" id="IPR003594">
    <property type="entry name" value="HATPase_dom"/>
</dbReference>
<feature type="transmembrane region" description="Helical" evidence="5">
    <location>
        <begin position="153"/>
        <end position="173"/>
    </location>
</feature>
<evidence type="ECO:0000259" key="6">
    <source>
        <dbReference type="Pfam" id="PF02518"/>
    </source>
</evidence>
<feature type="domain" description="Phage shock protein PspC N-terminal" evidence="7">
    <location>
        <begin position="2"/>
        <end position="46"/>
    </location>
</feature>
<dbReference type="Pfam" id="PF04024">
    <property type="entry name" value="PspC"/>
    <property type="match status" value="1"/>
</dbReference>
<proteinExistence type="predicted"/>
<dbReference type="AlphaFoldDB" id="A0A078MRK3"/>
<feature type="region of interest" description="Disordered" evidence="4">
    <location>
        <begin position="372"/>
        <end position="447"/>
    </location>
</feature>